<dbReference type="Proteomes" id="UP000027135">
    <property type="component" value="Unassembled WGS sequence"/>
</dbReference>
<dbReference type="Pfam" id="PF00531">
    <property type="entry name" value="Death"/>
    <property type="match status" value="1"/>
</dbReference>
<dbReference type="InterPro" id="IPR011029">
    <property type="entry name" value="DEATH-like_dom_sf"/>
</dbReference>
<dbReference type="SUPFAM" id="SSF47986">
    <property type="entry name" value="DEATH domain"/>
    <property type="match status" value="1"/>
</dbReference>
<dbReference type="EMBL" id="KK853267">
    <property type="protein sequence ID" value="KDR09189.1"/>
    <property type="molecule type" value="Genomic_DNA"/>
</dbReference>
<proteinExistence type="predicted"/>
<name>A0A067QJN3_ZOONE</name>
<dbReference type="CDD" id="cd01670">
    <property type="entry name" value="Death"/>
    <property type="match status" value="1"/>
</dbReference>
<accession>A0A067QJN3</accession>
<gene>
    <name evidence="2" type="ORF">L798_01116</name>
</gene>
<dbReference type="InterPro" id="IPR000488">
    <property type="entry name" value="Death_dom"/>
</dbReference>
<dbReference type="AlphaFoldDB" id="A0A067QJN3"/>
<dbReference type="Gene3D" id="1.10.533.10">
    <property type="entry name" value="Death Domain, Fas"/>
    <property type="match status" value="1"/>
</dbReference>
<protein>
    <recommendedName>
        <fullName evidence="1">Death domain-containing protein</fullName>
    </recommendedName>
</protein>
<feature type="domain" description="Death" evidence="1">
    <location>
        <begin position="63"/>
        <end position="148"/>
    </location>
</feature>
<sequence>MANWSLRTSEHHAARRSWRRVTEAFQKPAQSTKAVALEQDFKRLRTGSSGEDADIMQSKRRLTERDICIVASQLGASWRILGLRLNFSPETLDDIAKATAIRFTDKSFEQMAQNMLRLWSKLPTATVGRLVILLWEMGHHAIALQLQP</sequence>
<evidence type="ECO:0000313" key="3">
    <source>
        <dbReference type="Proteomes" id="UP000027135"/>
    </source>
</evidence>
<organism evidence="2 3">
    <name type="scientific">Zootermopsis nevadensis</name>
    <name type="common">Dampwood termite</name>
    <dbReference type="NCBI Taxonomy" id="136037"/>
    <lineage>
        <taxon>Eukaryota</taxon>
        <taxon>Metazoa</taxon>
        <taxon>Ecdysozoa</taxon>
        <taxon>Arthropoda</taxon>
        <taxon>Hexapoda</taxon>
        <taxon>Insecta</taxon>
        <taxon>Pterygota</taxon>
        <taxon>Neoptera</taxon>
        <taxon>Polyneoptera</taxon>
        <taxon>Dictyoptera</taxon>
        <taxon>Blattodea</taxon>
        <taxon>Blattoidea</taxon>
        <taxon>Termitoidae</taxon>
        <taxon>Termopsidae</taxon>
        <taxon>Zootermopsis</taxon>
    </lineage>
</organism>
<keyword evidence="3" id="KW-1185">Reference proteome</keyword>
<dbReference type="PROSITE" id="PS50017">
    <property type="entry name" value="DEATH_DOMAIN"/>
    <property type="match status" value="1"/>
</dbReference>
<dbReference type="GO" id="GO:0007165">
    <property type="term" value="P:signal transduction"/>
    <property type="evidence" value="ECO:0007669"/>
    <property type="project" value="InterPro"/>
</dbReference>
<dbReference type="InParanoid" id="A0A067QJN3"/>
<evidence type="ECO:0000313" key="2">
    <source>
        <dbReference type="EMBL" id="KDR09189.1"/>
    </source>
</evidence>
<evidence type="ECO:0000259" key="1">
    <source>
        <dbReference type="PROSITE" id="PS50017"/>
    </source>
</evidence>
<reference evidence="2 3" key="1">
    <citation type="journal article" date="2014" name="Nat. Commun.">
        <title>Molecular traces of alternative social organization in a termite genome.</title>
        <authorList>
            <person name="Terrapon N."/>
            <person name="Li C."/>
            <person name="Robertson H.M."/>
            <person name="Ji L."/>
            <person name="Meng X."/>
            <person name="Booth W."/>
            <person name="Chen Z."/>
            <person name="Childers C.P."/>
            <person name="Glastad K.M."/>
            <person name="Gokhale K."/>
            <person name="Gowin J."/>
            <person name="Gronenberg W."/>
            <person name="Hermansen R.A."/>
            <person name="Hu H."/>
            <person name="Hunt B.G."/>
            <person name="Huylmans A.K."/>
            <person name="Khalil S.M."/>
            <person name="Mitchell R.D."/>
            <person name="Munoz-Torres M.C."/>
            <person name="Mustard J.A."/>
            <person name="Pan H."/>
            <person name="Reese J.T."/>
            <person name="Scharf M.E."/>
            <person name="Sun F."/>
            <person name="Vogel H."/>
            <person name="Xiao J."/>
            <person name="Yang W."/>
            <person name="Yang Z."/>
            <person name="Yang Z."/>
            <person name="Zhou J."/>
            <person name="Zhu J."/>
            <person name="Brent C.S."/>
            <person name="Elsik C.G."/>
            <person name="Goodisman M.A."/>
            <person name="Liberles D.A."/>
            <person name="Roe R.M."/>
            <person name="Vargo E.L."/>
            <person name="Vilcinskas A."/>
            <person name="Wang J."/>
            <person name="Bornberg-Bauer E."/>
            <person name="Korb J."/>
            <person name="Zhang G."/>
            <person name="Liebig J."/>
        </authorList>
    </citation>
    <scope>NUCLEOTIDE SEQUENCE [LARGE SCALE GENOMIC DNA]</scope>
    <source>
        <tissue evidence="2">Whole organism</tissue>
    </source>
</reference>